<keyword evidence="3" id="KW-1185">Reference proteome</keyword>
<comment type="caution">
    <text evidence="2">The sequence shown here is derived from an EMBL/GenBank/DDBJ whole genome shotgun (WGS) entry which is preliminary data.</text>
</comment>
<evidence type="ECO:0000313" key="3">
    <source>
        <dbReference type="Proteomes" id="UP000266841"/>
    </source>
</evidence>
<organism evidence="2 3">
    <name type="scientific">Thalassiosira oceanica</name>
    <name type="common">Marine diatom</name>
    <dbReference type="NCBI Taxonomy" id="159749"/>
    <lineage>
        <taxon>Eukaryota</taxon>
        <taxon>Sar</taxon>
        <taxon>Stramenopiles</taxon>
        <taxon>Ochrophyta</taxon>
        <taxon>Bacillariophyta</taxon>
        <taxon>Coscinodiscophyceae</taxon>
        <taxon>Thalassiosirophycidae</taxon>
        <taxon>Thalassiosirales</taxon>
        <taxon>Thalassiosiraceae</taxon>
        <taxon>Thalassiosira</taxon>
    </lineage>
</organism>
<gene>
    <name evidence="2" type="ORF">THAOC_00951</name>
</gene>
<dbReference type="AlphaFoldDB" id="K0TJE2"/>
<feature type="compositionally biased region" description="Low complexity" evidence="1">
    <location>
        <begin position="12"/>
        <end position="21"/>
    </location>
</feature>
<feature type="compositionally biased region" description="Basic residues" evidence="1">
    <location>
        <begin position="128"/>
        <end position="139"/>
    </location>
</feature>
<feature type="compositionally biased region" description="Basic and acidic residues" evidence="1">
    <location>
        <begin position="115"/>
        <end position="127"/>
    </location>
</feature>
<evidence type="ECO:0000313" key="2">
    <source>
        <dbReference type="EMBL" id="EJK77229.1"/>
    </source>
</evidence>
<protein>
    <submittedName>
        <fullName evidence="2">Uncharacterized protein</fullName>
    </submittedName>
</protein>
<dbReference type="EMBL" id="AGNL01001146">
    <property type="protein sequence ID" value="EJK77229.1"/>
    <property type="molecule type" value="Genomic_DNA"/>
</dbReference>
<reference evidence="2 3" key="1">
    <citation type="journal article" date="2012" name="Genome Biol.">
        <title>Genome and low-iron response of an oceanic diatom adapted to chronic iron limitation.</title>
        <authorList>
            <person name="Lommer M."/>
            <person name="Specht M."/>
            <person name="Roy A.S."/>
            <person name="Kraemer L."/>
            <person name="Andreson R."/>
            <person name="Gutowska M.A."/>
            <person name="Wolf J."/>
            <person name="Bergner S.V."/>
            <person name="Schilhabel M.B."/>
            <person name="Klostermeier U.C."/>
            <person name="Beiko R.G."/>
            <person name="Rosenstiel P."/>
            <person name="Hippler M."/>
            <person name="Laroche J."/>
        </authorList>
    </citation>
    <scope>NUCLEOTIDE SEQUENCE [LARGE SCALE GENOMIC DNA]</scope>
    <source>
        <strain evidence="2 3">CCMP1005</strain>
    </source>
</reference>
<feature type="compositionally biased region" description="Gly residues" evidence="1">
    <location>
        <begin position="30"/>
        <end position="44"/>
    </location>
</feature>
<feature type="region of interest" description="Disordered" evidence="1">
    <location>
        <begin position="66"/>
        <end position="149"/>
    </location>
</feature>
<feature type="compositionally biased region" description="Basic and acidic residues" evidence="1">
    <location>
        <begin position="1"/>
        <end position="10"/>
    </location>
</feature>
<dbReference type="Proteomes" id="UP000266841">
    <property type="component" value="Unassembled WGS sequence"/>
</dbReference>
<evidence type="ECO:0000256" key="1">
    <source>
        <dbReference type="SAM" id="MobiDB-lite"/>
    </source>
</evidence>
<proteinExistence type="predicted"/>
<accession>K0TJE2</accession>
<sequence length="210" mass="22589">MQELARRPSESPRPSGSGQSGWPCPPSRHGGAGPGYAVLRGGGARVTTRGAIEKLPLRGRAVRRKGGLAALGRESAPRRVGTPRRDLESEGKGGISWQSGGLRGADENAVLPGRTDGRATARPDPVRSRRSTTPRARRRINAEGRECSGAAKSLRDGRRFDLGGGISPTMTFNNGFLAWFRRGCWSELEEAVLEHCSEVNSDEVFSTRVM</sequence>
<name>K0TJE2_THAOC</name>
<feature type="region of interest" description="Disordered" evidence="1">
    <location>
        <begin position="1"/>
        <end position="51"/>
    </location>
</feature>